<keyword evidence="2" id="KW-1185">Reference proteome</keyword>
<evidence type="ECO:0000313" key="1">
    <source>
        <dbReference type="EMBL" id="KAK3304642.1"/>
    </source>
</evidence>
<dbReference type="Proteomes" id="UP001273166">
    <property type="component" value="Unassembled WGS sequence"/>
</dbReference>
<organism evidence="1 2">
    <name type="scientific">Chaetomium strumarium</name>
    <dbReference type="NCBI Taxonomy" id="1170767"/>
    <lineage>
        <taxon>Eukaryota</taxon>
        <taxon>Fungi</taxon>
        <taxon>Dikarya</taxon>
        <taxon>Ascomycota</taxon>
        <taxon>Pezizomycotina</taxon>
        <taxon>Sordariomycetes</taxon>
        <taxon>Sordariomycetidae</taxon>
        <taxon>Sordariales</taxon>
        <taxon>Chaetomiaceae</taxon>
        <taxon>Chaetomium</taxon>
    </lineage>
</organism>
<dbReference type="AlphaFoldDB" id="A0AAJ0GR57"/>
<name>A0AAJ0GR57_9PEZI</name>
<gene>
    <name evidence="1" type="ORF">B0T15DRAFT_537132</name>
</gene>
<evidence type="ECO:0000313" key="2">
    <source>
        <dbReference type="Proteomes" id="UP001273166"/>
    </source>
</evidence>
<accession>A0AAJ0GR57</accession>
<proteinExistence type="predicted"/>
<reference evidence="1" key="1">
    <citation type="journal article" date="2023" name="Mol. Phylogenet. Evol.">
        <title>Genome-scale phylogeny and comparative genomics of the fungal order Sordariales.</title>
        <authorList>
            <person name="Hensen N."/>
            <person name="Bonometti L."/>
            <person name="Westerberg I."/>
            <person name="Brannstrom I.O."/>
            <person name="Guillou S."/>
            <person name="Cros-Aarteil S."/>
            <person name="Calhoun S."/>
            <person name="Haridas S."/>
            <person name="Kuo A."/>
            <person name="Mondo S."/>
            <person name="Pangilinan J."/>
            <person name="Riley R."/>
            <person name="LaButti K."/>
            <person name="Andreopoulos B."/>
            <person name="Lipzen A."/>
            <person name="Chen C."/>
            <person name="Yan M."/>
            <person name="Daum C."/>
            <person name="Ng V."/>
            <person name="Clum A."/>
            <person name="Steindorff A."/>
            <person name="Ohm R.A."/>
            <person name="Martin F."/>
            <person name="Silar P."/>
            <person name="Natvig D.O."/>
            <person name="Lalanne C."/>
            <person name="Gautier V."/>
            <person name="Ament-Velasquez S.L."/>
            <person name="Kruys A."/>
            <person name="Hutchinson M.I."/>
            <person name="Powell A.J."/>
            <person name="Barry K."/>
            <person name="Miller A.N."/>
            <person name="Grigoriev I.V."/>
            <person name="Debuchy R."/>
            <person name="Gladieux P."/>
            <person name="Hiltunen Thoren M."/>
            <person name="Johannesson H."/>
        </authorList>
    </citation>
    <scope>NUCLEOTIDE SEQUENCE</scope>
    <source>
        <strain evidence="1">CBS 333.67</strain>
    </source>
</reference>
<dbReference type="EMBL" id="JAUDZG010000005">
    <property type="protein sequence ID" value="KAK3304642.1"/>
    <property type="molecule type" value="Genomic_DNA"/>
</dbReference>
<reference evidence="1" key="2">
    <citation type="submission" date="2023-06" db="EMBL/GenBank/DDBJ databases">
        <authorList>
            <consortium name="Lawrence Berkeley National Laboratory"/>
            <person name="Mondo S.J."/>
            <person name="Hensen N."/>
            <person name="Bonometti L."/>
            <person name="Westerberg I."/>
            <person name="Brannstrom I.O."/>
            <person name="Guillou S."/>
            <person name="Cros-Aarteil S."/>
            <person name="Calhoun S."/>
            <person name="Haridas S."/>
            <person name="Kuo A."/>
            <person name="Pangilinan J."/>
            <person name="Riley R."/>
            <person name="Labutti K."/>
            <person name="Andreopoulos B."/>
            <person name="Lipzen A."/>
            <person name="Chen C."/>
            <person name="Yanf M."/>
            <person name="Daum C."/>
            <person name="Ng V."/>
            <person name="Clum A."/>
            <person name="Steindorff A."/>
            <person name="Ohm R."/>
            <person name="Martin F."/>
            <person name="Silar P."/>
            <person name="Natvig D."/>
            <person name="Lalanne C."/>
            <person name="Gautier V."/>
            <person name="Ament-Velasquez S.L."/>
            <person name="Kruys A."/>
            <person name="Hutchinson M.I."/>
            <person name="Powell A.J."/>
            <person name="Barry K."/>
            <person name="Miller A.N."/>
            <person name="Grigoriev I.V."/>
            <person name="Debuchy R."/>
            <person name="Gladieux P."/>
            <person name="Thoren M.H."/>
            <person name="Johannesson H."/>
        </authorList>
    </citation>
    <scope>NUCLEOTIDE SEQUENCE</scope>
    <source>
        <strain evidence="1">CBS 333.67</strain>
    </source>
</reference>
<sequence length="209" mass="24047">MCKNPWCFSGQDATEQGHLQQADMWGLCAVDRIRDLPAIGCLPWNEPNSVRIMLAGREMGPDRPTSIPPFDSSWSEMDIWTTGELTIPTVQCQYDFRTWFISLRISRLTARQRPLDQLIRRPCATPSPSLRCGTYGRRKRQSWQYPLRADVTERVFALPPVPKIRHGAWELRCKLDLLVIINHLAGGFRLTVLPRSPEACQRLRYTNPT</sequence>
<dbReference type="RefSeq" id="XP_062720422.1">
    <property type="nucleotide sequence ID" value="XM_062869599.1"/>
</dbReference>
<comment type="caution">
    <text evidence="1">The sequence shown here is derived from an EMBL/GenBank/DDBJ whole genome shotgun (WGS) entry which is preliminary data.</text>
</comment>
<dbReference type="GeneID" id="87888428"/>
<protein>
    <submittedName>
        <fullName evidence="1">Uncharacterized protein</fullName>
    </submittedName>
</protein>